<comment type="caution">
    <text evidence="2">The sequence shown here is derived from an EMBL/GenBank/DDBJ whole genome shotgun (WGS) entry which is preliminary data.</text>
</comment>
<dbReference type="SUPFAM" id="SSF51905">
    <property type="entry name" value="FAD/NAD(P)-binding domain"/>
    <property type="match status" value="1"/>
</dbReference>
<dbReference type="PANTHER" id="PTHR13847:SF274">
    <property type="entry name" value="RIESKE 2FE-2S IRON-SULFUR PROTEIN YHFW-RELATED"/>
    <property type="match status" value="1"/>
</dbReference>
<dbReference type="GO" id="GO:0016491">
    <property type="term" value="F:oxidoreductase activity"/>
    <property type="evidence" value="ECO:0007669"/>
    <property type="project" value="UniProtKB-KW"/>
</dbReference>
<dbReference type="AlphaFoldDB" id="A0A166D991"/>
<name>A0A166D991_9EURY</name>
<dbReference type="OrthoDB" id="5623at2157"/>
<dbReference type="Gene3D" id="3.50.50.60">
    <property type="entry name" value="FAD/NAD(P)-binding domain"/>
    <property type="match status" value="1"/>
</dbReference>
<dbReference type="Pfam" id="PF01266">
    <property type="entry name" value="DAO"/>
    <property type="match status" value="1"/>
</dbReference>
<evidence type="ECO:0000259" key="1">
    <source>
        <dbReference type="Pfam" id="PF01266"/>
    </source>
</evidence>
<dbReference type="EMBL" id="LWMW01000120">
    <property type="protein sequence ID" value="KZX15339.1"/>
    <property type="molecule type" value="Genomic_DNA"/>
</dbReference>
<dbReference type="GO" id="GO:0005737">
    <property type="term" value="C:cytoplasm"/>
    <property type="evidence" value="ECO:0007669"/>
    <property type="project" value="TreeGrafter"/>
</dbReference>
<dbReference type="InterPro" id="IPR036188">
    <property type="entry name" value="FAD/NAD-bd_sf"/>
</dbReference>
<dbReference type="STRING" id="47311.MBCUT_15530"/>
<dbReference type="Proteomes" id="UP000077275">
    <property type="component" value="Unassembled WGS sequence"/>
</dbReference>
<accession>A0A166D991</accession>
<dbReference type="EC" id="1.4.3.-" evidence="2"/>
<protein>
    <submittedName>
        <fullName evidence="2">Gamma-glutamylputrescine oxidoreductase</fullName>
        <ecNumber evidence="2">1.4.3.-</ecNumber>
    </submittedName>
</protein>
<evidence type="ECO:0000313" key="3">
    <source>
        <dbReference type="Proteomes" id="UP000077275"/>
    </source>
</evidence>
<organism evidence="2 3">
    <name type="scientific">Methanobrevibacter cuticularis</name>
    <dbReference type="NCBI Taxonomy" id="47311"/>
    <lineage>
        <taxon>Archaea</taxon>
        <taxon>Methanobacteriati</taxon>
        <taxon>Methanobacteriota</taxon>
        <taxon>Methanomada group</taxon>
        <taxon>Methanobacteria</taxon>
        <taxon>Methanobacteriales</taxon>
        <taxon>Methanobacteriaceae</taxon>
        <taxon>Methanobrevibacter</taxon>
    </lineage>
</organism>
<keyword evidence="3" id="KW-1185">Reference proteome</keyword>
<dbReference type="Gene3D" id="3.30.9.10">
    <property type="entry name" value="D-Amino Acid Oxidase, subunit A, domain 2"/>
    <property type="match status" value="1"/>
</dbReference>
<dbReference type="RefSeq" id="WP_067260111.1">
    <property type="nucleotide sequence ID" value="NZ_LWMW01000120.1"/>
</dbReference>
<dbReference type="InterPro" id="IPR006076">
    <property type="entry name" value="FAD-dep_OxRdtase"/>
</dbReference>
<dbReference type="PATRIC" id="fig|47311.3.peg.1689"/>
<proteinExistence type="predicted"/>
<dbReference type="PANTHER" id="PTHR13847">
    <property type="entry name" value="SARCOSINE DEHYDROGENASE-RELATED"/>
    <property type="match status" value="1"/>
</dbReference>
<feature type="domain" description="FAD dependent oxidoreductase" evidence="1">
    <location>
        <begin position="29"/>
        <end position="215"/>
    </location>
</feature>
<keyword evidence="2" id="KW-0560">Oxidoreductase</keyword>
<sequence length="349" mass="39550">MYLGKHMPVWLDTANGTNFPHLEDEVEVDVVIVGGGIAGLSAATSLKMEGLSIAILESKRISNYITGATTAKIAVTSNLIYNYIFTNFGKEFALKFKEAYFSAFNKIPKIIDKLNIDCDYRRVPLYIFSSDEDSFDNLKSELDVLKELDIDAKIIHDLSYPFENINNGLLYEDQAEFHPKKYLNGLADFINGDGSYIFEKTKVLAIEENENILAIGEKGIFKTNENERNKNLNNDFKKNNDNKMKTIVTERGNLKAKNVLIATNSPIYDPDNLYKFLSQNKSYLLGVYTKSKFPQGMFVDHSPFHSYRSTSTEKGELVIIGGEHHLLEILKIHGIILTTLETSQKNLWM</sequence>
<evidence type="ECO:0000313" key="2">
    <source>
        <dbReference type="EMBL" id="KZX15339.1"/>
    </source>
</evidence>
<gene>
    <name evidence="2" type="primary">puuB_2</name>
    <name evidence="2" type="ORF">MBCUT_15530</name>
</gene>
<reference evidence="2 3" key="1">
    <citation type="submission" date="2016-04" db="EMBL/GenBank/DDBJ databases">
        <title>Genome sequence of Methanobrevibacter cuticularis DSM 11139.</title>
        <authorList>
            <person name="Poehlein A."/>
            <person name="Seedorf H."/>
            <person name="Daniel R."/>
        </authorList>
    </citation>
    <scope>NUCLEOTIDE SEQUENCE [LARGE SCALE GENOMIC DNA]</scope>
    <source>
        <strain evidence="2 3">DSM 11139</strain>
    </source>
</reference>